<accession>F0WSA4</accession>
<name>F0WSA4_9STRA</name>
<dbReference type="AlphaFoldDB" id="F0WSA4"/>
<proteinExistence type="predicted"/>
<protein>
    <submittedName>
        <fullName evidence="1">AlNc14C228G9243 protein</fullName>
    </submittedName>
</protein>
<dbReference type="EMBL" id="FR824273">
    <property type="protein sequence ID" value="CCA24223.1"/>
    <property type="molecule type" value="Genomic_DNA"/>
</dbReference>
<dbReference type="HOGENOM" id="CLU_1910533_0_0_1"/>
<reference evidence="1" key="2">
    <citation type="submission" date="2011-02" db="EMBL/GenBank/DDBJ databases">
        <authorList>
            <person name="MacLean D."/>
        </authorList>
    </citation>
    <scope>NUCLEOTIDE SEQUENCE</scope>
</reference>
<gene>
    <name evidence="1" type="primary">AlNc14C228G9243</name>
    <name evidence="1" type="ORF">ALNC14_103670</name>
</gene>
<reference evidence="1" key="1">
    <citation type="journal article" date="2011" name="PLoS Biol.">
        <title>Gene gain and loss during evolution of obligate parasitism in the white rust pathogen of Arabidopsis thaliana.</title>
        <authorList>
            <person name="Kemen E."/>
            <person name="Gardiner A."/>
            <person name="Schultz-Larsen T."/>
            <person name="Kemen A.C."/>
            <person name="Balmuth A.L."/>
            <person name="Robert-Seilaniantz A."/>
            <person name="Bailey K."/>
            <person name="Holub E."/>
            <person name="Studholme D.J."/>
            <person name="Maclean D."/>
            <person name="Jones J.D."/>
        </authorList>
    </citation>
    <scope>NUCLEOTIDE SEQUENCE</scope>
</reference>
<organism evidence="1">
    <name type="scientific">Albugo laibachii Nc14</name>
    <dbReference type="NCBI Taxonomy" id="890382"/>
    <lineage>
        <taxon>Eukaryota</taxon>
        <taxon>Sar</taxon>
        <taxon>Stramenopiles</taxon>
        <taxon>Oomycota</taxon>
        <taxon>Peronosporomycetes</taxon>
        <taxon>Albuginales</taxon>
        <taxon>Albuginaceae</taxon>
        <taxon>Albugo</taxon>
    </lineage>
</organism>
<sequence length="133" mass="15505">MVEELVVEQLQERICIEHATYLKNVARQENGRGKVEFPLKHITGELWPPTHQVVKEHYDLEKRSILLVGFAAKDAIDCIKCLMVYSEVFFVFAPSVSPVSGYVWMTQNHDDIIQSCFHRDCSKLWFYDDVDQL</sequence>
<evidence type="ECO:0000313" key="1">
    <source>
        <dbReference type="EMBL" id="CCA24223.1"/>
    </source>
</evidence>